<dbReference type="WormBase" id="SRAE_1000110100">
    <property type="protein sequence ID" value="SRP08523"/>
    <property type="gene ID" value="WBGene00257703"/>
</dbReference>
<reference evidence="2 3" key="1">
    <citation type="submission" date="2014-09" db="EMBL/GenBank/DDBJ databases">
        <authorList>
            <person name="Martin A.A."/>
        </authorList>
    </citation>
    <scope>NUCLEOTIDE SEQUENCE</scope>
    <source>
        <strain evidence="3">ED321</strain>
        <strain evidence="2">ED321 Heterogonic</strain>
    </source>
</reference>
<dbReference type="EMBL" id="LN609528">
    <property type="protein sequence ID" value="CEF62833.1"/>
    <property type="molecule type" value="Genomic_DNA"/>
</dbReference>
<evidence type="ECO:0000313" key="3">
    <source>
        <dbReference type="Proteomes" id="UP000035682"/>
    </source>
</evidence>
<keyword evidence="3" id="KW-1185">Reference proteome</keyword>
<dbReference type="AlphaFoldDB" id="A0A090MVD2"/>
<proteinExistence type="predicted"/>
<dbReference type="CTD" id="36375198"/>
<protein>
    <submittedName>
        <fullName evidence="4">GOLD domain-containing protein</fullName>
    </submittedName>
</protein>
<keyword evidence="1" id="KW-0812">Transmembrane</keyword>
<dbReference type="RefSeq" id="XP_024502035.1">
    <property type="nucleotide sequence ID" value="XM_024648014.1"/>
</dbReference>
<organism evidence="2">
    <name type="scientific">Strongyloides ratti</name>
    <name type="common">Parasitic roundworm</name>
    <dbReference type="NCBI Taxonomy" id="34506"/>
    <lineage>
        <taxon>Eukaryota</taxon>
        <taxon>Metazoa</taxon>
        <taxon>Ecdysozoa</taxon>
        <taxon>Nematoda</taxon>
        <taxon>Chromadorea</taxon>
        <taxon>Rhabditida</taxon>
        <taxon>Tylenchina</taxon>
        <taxon>Panagrolaimomorpha</taxon>
        <taxon>Strongyloidoidea</taxon>
        <taxon>Strongyloididae</taxon>
        <taxon>Strongyloides</taxon>
    </lineage>
</organism>
<sequence length="77" mass="9539">MNESLYKNIKRIVDYTLQNKVSYREKFYEIEKKSYDFSREYEPKIHEILLMQLIGMVISFITIIQALRTLVYYRYEK</sequence>
<evidence type="ECO:0000313" key="2">
    <source>
        <dbReference type="EMBL" id="CEF62833.1"/>
    </source>
</evidence>
<keyword evidence="1" id="KW-1133">Transmembrane helix</keyword>
<dbReference type="GeneID" id="36375198"/>
<evidence type="ECO:0000256" key="1">
    <source>
        <dbReference type="SAM" id="Phobius"/>
    </source>
</evidence>
<keyword evidence="1" id="KW-0472">Membrane</keyword>
<evidence type="ECO:0000313" key="5">
    <source>
        <dbReference type="WormBase" id="SRAE_1000110100"/>
    </source>
</evidence>
<gene>
    <name evidence="2 4 5" type="ORF">SRAE_1000110100</name>
</gene>
<reference evidence="4" key="2">
    <citation type="submission" date="2020-12" db="UniProtKB">
        <authorList>
            <consortium name="WormBaseParasite"/>
        </authorList>
    </citation>
    <scope>IDENTIFICATION</scope>
</reference>
<feature type="transmembrane region" description="Helical" evidence="1">
    <location>
        <begin position="48"/>
        <end position="67"/>
    </location>
</feature>
<name>A0A090MVD2_STRRB</name>
<accession>A0A090MVD2</accession>
<dbReference type="Proteomes" id="UP000035682">
    <property type="component" value="Unplaced"/>
</dbReference>
<evidence type="ECO:0000313" key="4">
    <source>
        <dbReference type="WBParaSite" id="SRAE_1000110100.1"/>
    </source>
</evidence>
<dbReference type="WBParaSite" id="SRAE_1000110100.1">
    <property type="protein sequence ID" value="SRAE_1000110100.1"/>
    <property type="gene ID" value="WBGene00257703"/>
</dbReference>